<dbReference type="Pfam" id="PF08083">
    <property type="entry name" value="PROCN"/>
    <property type="match status" value="1"/>
</dbReference>
<keyword evidence="3" id="KW-0747">Spliceosome</keyword>
<dbReference type="OrthoDB" id="1931567at2759"/>
<dbReference type="InParanoid" id="A0A1Y2BCH3"/>
<feature type="region of interest" description="Disordered" evidence="7">
    <location>
        <begin position="46"/>
        <end position="74"/>
    </location>
</feature>
<dbReference type="Gene3D" id="1.20.80.40">
    <property type="match status" value="1"/>
</dbReference>
<dbReference type="Pfam" id="PF10598">
    <property type="entry name" value="RRM_4"/>
    <property type="match status" value="1"/>
</dbReference>
<dbReference type="SUPFAM" id="SSF53098">
    <property type="entry name" value="Ribonuclease H-like"/>
    <property type="match status" value="2"/>
</dbReference>
<dbReference type="Gene3D" id="2.170.16.10">
    <property type="entry name" value="Hedgehog/Intein (Hint) domain"/>
    <property type="match status" value="1"/>
</dbReference>
<dbReference type="InterPro" id="IPR042516">
    <property type="entry name" value="Prp8_U5-snRNA-bd_sf"/>
</dbReference>
<feature type="domain" description="DOD-type homing endonuclease" evidence="8">
    <location>
        <begin position="1842"/>
        <end position="1946"/>
    </location>
</feature>
<evidence type="ECO:0000256" key="2">
    <source>
        <dbReference type="ARBA" id="ARBA00022664"/>
    </source>
</evidence>
<feature type="compositionally biased region" description="Basic residues" evidence="7">
    <location>
        <begin position="46"/>
        <end position="60"/>
    </location>
</feature>
<dbReference type="InterPro" id="IPR019580">
    <property type="entry name" value="Prp8_U6-snRNA-bd"/>
</dbReference>
<comment type="subcellular location">
    <subcellularLocation>
        <location evidence="1">Nucleus</location>
    </subcellularLocation>
</comment>
<dbReference type="GO" id="GO:0000974">
    <property type="term" value="C:Prp19 complex"/>
    <property type="evidence" value="ECO:0007669"/>
    <property type="project" value="UniProtKB-ARBA"/>
</dbReference>
<dbReference type="PANTHER" id="PTHR11140:SF0">
    <property type="entry name" value="PRE-MRNA-PROCESSING-SPLICING FACTOR 8"/>
    <property type="match status" value="1"/>
</dbReference>
<dbReference type="GO" id="GO:0000244">
    <property type="term" value="P:spliceosomal tri-snRNP complex assembly"/>
    <property type="evidence" value="ECO:0007669"/>
    <property type="project" value="TreeGrafter"/>
</dbReference>
<evidence type="ECO:0000313" key="9">
    <source>
        <dbReference type="EMBL" id="ORY32519.1"/>
    </source>
</evidence>
<dbReference type="Pfam" id="PF10597">
    <property type="entry name" value="U5_2-snRNA_bdg"/>
    <property type="match status" value="1"/>
</dbReference>
<dbReference type="Pfam" id="PF08082">
    <property type="entry name" value="PRO8NT"/>
    <property type="match status" value="1"/>
</dbReference>
<dbReference type="GO" id="GO:0030623">
    <property type="term" value="F:U5 snRNA binding"/>
    <property type="evidence" value="ECO:0007669"/>
    <property type="project" value="InterPro"/>
</dbReference>
<dbReference type="GO" id="GO:0005682">
    <property type="term" value="C:U5 snRNP"/>
    <property type="evidence" value="ECO:0007669"/>
    <property type="project" value="TreeGrafter"/>
</dbReference>
<keyword evidence="2" id="KW-0507">mRNA processing</keyword>
<dbReference type="CDD" id="cd08056">
    <property type="entry name" value="MPN_PRP8"/>
    <property type="match status" value="1"/>
</dbReference>
<dbReference type="InterPro" id="IPR036844">
    <property type="entry name" value="Hint_dom_sf"/>
</dbReference>
<evidence type="ECO:0000256" key="7">
    <source>
        <dbReference type="SAM" id="MobiDB-lite"/>
    </source>
</evidence>
<dbReference type="Pfam" id="PF01398">
    <property type="entry name" value="JAB"/>
    <property type="match status" value="1"/>
</dbReference>
<dbReference type="GO" id="GO:0017070">
    <property type="term" value="F:U6 snRNA binding"/>
    <property type="evidence" value="ECO:0007669"/>
    <property type="project" value="InterPro"/>
</dbReference>
<dbReference type="GO" id="GO:0071013">
    <property type="term" value="C:catalytic step 2 spliceosome"/>
    <property type="evidence" value="ECO:0007669"/>
    <property type="project" value="TreeGrafter"/>
</dbReference>
<dbReference type="InterPro" id="IPR000555">
    <property type="entry name" value="JAMM/MPN+_dom"/>
</dbReference>
<dbReference type="Gene3D" id="3.30.420.230">
    <property type="match status" value="1"/>
</dbReference>
<dbReference type="InterPro" id="IPR043172">
    <property type="entry name" value="Prp8_domainIV_palm"/>
</dbReference>
<dbReference type="FunFam" id="3.30.420.230:FF:000001">
    <property type="entry name" value="Pre-mRNA-processing-splicing factor 8"/>
    <property type="match status" value="1"/>
</dbReference>
<dbReference type="Pfam" id="PF08084">
    <property type="entry name" value="PROCT"/>
    <property type="match status" value="1"/>
</dbReference>
<dbReference type="InterPro" id="IPR012591">
    <property type="entry name" value="PRO8NT"/>
</dbReference>
<dbReference type="InterPro" id="IPR021983">
    <property type="entry name" value="PRP8_domainIV"/>
</dbReference>
<dbReference type="GO" id="GO:0045292">
    <property type="term" value="P:mRNA cis splicing, via spliceosome"/>
    <property type="evidence" value="ECO:0007669"/>
    <property type="project" value="UniProtKB-ARBA"/>
</dbReference>
<protein>
    <submittedName>
        <fullName evidence="9">Splicing factor Prp8</fullName>
    </submittedName>
</protein>
<dbReference type="SUPFAM" id="SSF51294">
    <property type="entry name" value="Hedgehog/intein (Hint) domain"/>
    <property type="match status" value="2"/>
</dbReference>
<evidence type="ECO:0000256" key="1">
    <source>
        <dbReference type="ARBA" id="ARBA00004123"/>
    </source>
</evidence>
<dbReference type="PROSITE" id="PS50819">
    <property type="entry name" value="INTEIN_ENDONUCLEASE"/>
    <property type="match status" value="1"/>
</dbReference>
<evidence type="ECO:0000256" key="3">
    <source>
        <dbReference type="ARBA" id="ARBA00022728"/>
    </source>
</evidence>
<dbReference type="InterPro" id="IPR027434">
    <property type="entry name" value="Homing_endonucl"/>
</dbReference>
<dbReference type="GO" id="GO:0097157">
    <property type="term" value="F:pre-mRNA intronic binding"/>
    <property type="evidence" value="ECO:0007669"/>
    <property type="project" value="TreeGrafter"/>
</dbReference>
<dbReference type="Proteomes" id="UP000193986">
    <property type="component" value="Unassembled WGS sequence"/>
</dbReference>
<dbReference type="FunFam" id="3.30.43.40:FF:000001">
    <property type="entry name" value="Pre-mRNA-processing-splicing factor 8"/>
    <property type="match status" value="1"/>
</dbReference>
<dbReference type="SMART" id="SM00232">
    <property type="entry name" value="JAB_MPN"/>
    <property type="match status" value="1"/>
</dbReference>
<keyword evidence="6" id="KW-0539">Nucleus</keyword>
<dbReference type="Gene3D" id="3.40.140.10">
    <property type="entry name" value="Cytidine Deaminase, domain 2"/>
    <property type="match status" value="1"/>
</dbReference>
<accession>A0A1Y2BCH3</accession>
<dbReference type="FunFam" id="3.90.1570.40:FF:000001">
    <property type="entry name" value="Pre-mRNA-processing-splicing factor 8"/>
    <property type="match status" value="1"/>
</dbReference>
<dbReference type="SUPFAM" id="SSF55608">
    <property type="entry name" value="Homing endonucleases"/>
    <property type="match status" value="1"/>
</dbReference>
<reference evidence="9 10" key="1">
    <citation type="submission" date="2016-07" db="EMBL/GenBank/DDBJ databases">
        <title>Pervasive Adenine N6-methylation of Active Genes in Fungi.</title>
        <authorList>
            <consortium name="DOE Joint Genome Institute"/>
            <person name="Mondo S.J."/>
            <person name="Dannebaum R.O."/>
            <person name="Kuo R.C."/>
            <person name="Labutti K."/>
            <person name="Haridas S."/>
            <person name="Kuo A."/>
            <person name="Salamov A."/>
            <person name="Ahrendt S.R."/>
            <person name="Lipzen A."/>
            <person name="Sullivan W."/>
            <person name="Andreopoulos W.B."/>
            <person name="Clum A."/>
            <person name="Lindquist E."/>
            <person name="Daum C."/>
            <person name="Ramamoorthy G.K."/>
            <person name="Gryganskyi A."/>
            <person name="Culley D."/>
            <person name="Magnuson J.K."/>
            <person name="James T.Y."/>
            <person name="O'Malley M.A."/>
            <person name="Stajich J.E."/>
            <person name="Spatafora J.W."/>
            <person name="Visel A."/>
            <person name="Grigoriev I.V."/>
        </authorList>
    </citation>
    <scope>NUCLEOTIDE SEQUENCE [LARGE SCALE GENOMIC DNA]</scope>
    <source>
        <strain evidence="9 10">68-887.2</strain>
    </source>
</reference>
<dbReference type="InterPro" id="IPR019581">
    <property type="entry name" value="Prp8_U5-snRNA-bd"/>
</dbReference>
<comment type="caution">
    <text evidence="9">The sequence shown here is derived from an EMBL/GenBank/DDBJ whole genome shotgun (WGS) entry which is preliminary data.</text>
</comment>
<dbReference type="InterPro" id="IPR043173">
    <property type="entry name" value="Prp8_domainIV_fingers"/>
</dbReference>
<keyword evidence="5" id="KW-0508">mRNA splicing</keyword>
<dbReference type="GO" id="GO:0004519">
    <property type="term" value="F:endonuclease activity"/>
    <property type="evidence" value="ECO:0007669"/>
    <property type="project" value="InterPro"/>
</dbReference>
<dbReference type="STRING" id="71784.A0A1Y2BCH3"/>
<proteinExistence type="predicted"/>
<dbReference type="InterPro" id="IPR019582">
    <property type="entry name" value="RRM_spliceosomal_PrP8"/>
</dbReference>
<evidence type="ECO:0000256" key="6">
    <source>
        <dbReference type="ARBA" id="ARBA00023242"/>
    </source>
</evidence>
<dbReference type="GO" id="GO:0008237">
    <property type="term" value="F:metallopeptidase activity"/>
    <property type="evidence" value="ECO:0007669"/>
    <property type="project" value="InterPro"/>
</dbReference>
<dbReference type="GO" id="GO:0000393">
    <property type="term" value="P:spliceosomal conformational changes to generate catalytic conformation"/>
    <property type="evidence" value="ECO:0007669"/>
    <property type="project" value="UniProtKB-ARBA"/>
</dbReference>
<dbReference type="FunFam" id="3.40.140.10:FF:000002">
    <property type="entry name" value="Pre-mRNA-processing-splicing factor 8"/>
    <property type="match status" value="1"/>
</dbReference>
<dbReference type="EMBL" id="MCFC01000009">
    <property type="protein sequence ID" value="ORY32519.1"/>
    <property type="molecule type" value="Genomic_DNA"/>
</dbReference>
<dbReference type="InterPro" id="IPR027652">
    <property type="entry name" value="PRP8"/>
</dbReference>
<evidence type="ECO:0000256" key="5">
    <source>
        <dbReference type="ARBA" id="ARBA00023187"/>
    </source>
</evidence>
<dbReference type="Pfam" id="PF10596">
    <property type="entry name" value="U6-snRNA_bdg"/>
    <property type="match status" value="2"/>
</dbReference>
<evidence type="ECO:0000259" key="8">
    <source>
        <dbReference type="PROSITE" id="PS50819"/>
    </source>
</evidence>
<dbReference type="CDD" id="cd13838">
    <property type="entry name" value="RNase_H_like_Prp8_IV"/>
    <property type="match status" value="1"/>
</dbReference>
<gene>
    <name evidence="9" type="ORF">BCR39DRAFT_522644</name>
</gene>
<keyword evidence="10" id="KW-1185">Reference proteome</keyword>
<sequence>MSYPPGFGAPPGFPAASGSQQANGDGQSRMDGDFFGQLSQAEIEKKARKWRTTQKRRFNEKRRTGGGAGVDFGKADLPPEHIRKIIKDHGDMSNRKFRNDKRVHLGALKYVPHAVMKLLENIPYPWEQVREVPVLYHISGAITFVNEVPKVIEPVFHAQWASMWLAMRREKRDRRHFKRMRFPPFDDEEPPMDYGDNVLDVEPLEAIQLELDEEDDEAIIDWFYDPKPLVDTPQVNGSSYRFYQLTLPQMANLYRIGRQLLSDYSDRNAFYLFDKKSFFTAKALNIALPGGPKYEPLYRDAEAFDEDWNEFNDINKVIIRGVIRSEYKVAFPHLYNSLPRSVHIGNYHEPKNVYIKTDDPDLPAFYFDPLINPISQRVVQEAHTPLVSHEDAVFGFGNDEDDEFELPDELEPFLAERDLSNANTADAIALYWAPYPYNLRSGRMRRAQDVPMIKNFYLEHCPPDQAVKIRVSYQKMLKVYVLNALHHKKPKAMAKRNLFRSLKNTKFFQGTTLDWVEAGLQVCRQGYNMLNLLIHRKNLNYLHLDYNLNLKPIKTLTTKERKKSRFGNAFHLCREILRLTKLIVDAHVQFRLGNVDAFQLADGLQYMFAHVGQLTGMYRYKYKLMKQIRMCKDLKHLIYSRFNTGPVGKGPGVGFWAPGWRVWLFFMRGIVPLLERWLGNLLARQFEGRNSKGTAKTVTKQRVESHFDLELRAAVMHDILDMMPESIKANKAKTILQHLSEAWRCWKANIPWKVPGMPAAIENIILRYIKSKSDWWTSVAHYNRERIRRGATVDKAVVRKNLGRLTRLYLKAEQERQNGYLKDGPYISSEEAVAIYTSTVHWLESRKFAPIPFPPLSYKHDTKLLVLALEKLKEAYSVHGRLNQSQREELALRLLLTQRAFKEAGIEFFDTYDKLIPCYDIEPVEKITDAYLDQFLWYEADKRQLFPNWIKPADSEPPPLLVYKWCQGINNLTDIWETSEGECVVMMETVLSRVYEKIDLTLLNRLLRLVLDHNLADYITSKNNATLTFKDMSHVNAYGLIRGLQFSSFVFQYYGLVLDLLILGLQRASELAGPATLPNGFLQYRDQATETRHPIRFYTRYVDRIHILFRFTADESRDLIQRYLSVQPDPNNENVIGYNNRRCWPRDCRMRLIKHDVNLGRAVFWNVKNSMPRSLTTIEWDDTFVSVYSKDNPQLLFSMSGFEVRILPRIRTQNGEQYSLRDGVWNLTQESTKERTAQAFLRVSDQGIQDFNNRIRQVLMSSGSATFSKIINKWNTALIGLMTYYREAVVHTNELLDSLVKAENKVQTRVKIGLNSKMPSRFPPAVFYSPKELGGLGMLSMGFVLIPQSDLRWSKQTDSGGITHFRSGMTHEEDQLIPNLYRYIQPWEAEFLDSARVWSEYAMKRKEAQATNRRLTLEDLEDSWDRGIPRINTLFQKDRHTLAYDKGWRVRTHFQQFHRLRANPFWWTAQRHDGKLWQLNNYRVDVISALGGVEGILEHSLFKGTAFPTWEGLFWEKACLEKGTRLLRYDHSEVVVEDVREGDELLGPDGTPRVVRNLVNGTEHLYRIKIGGGQEDLVCTSNHILVMSRRKDANIVSESAINIAPTKARPDFPSALKSAIAWVFEASRGGQSSTMMLNTLNGTAGLKEHKQCFKVDVSVGDEAVEEYATFWWGNPAHEAPAGHSAHPPVWFAEKNQAFEAAGAFAQANRHVETHTLRNLKERFLAASASGAGGEIELDVGLPNLSLVWNENGTFPRIRALVRQEHKKLTQTWSLGQLPDIKDGEDDLQVDLTDVYDAIKYEDVLLTASDLAAMSPKAQQELYFVRSAGYELAARPVPVDPYFLGLWLGDGTSKGLEIRDVLLNHAEDLRALGVVPPVGEADCAENNKHVPELYLRNSQAVRLAVLAGIIDSDGWFTHPDSLFGFAQPEGNSRFFADVVALARSLGLDVETHRQNASLVATISGDISRIPCSLGRKQRMASCKPTKHHFICEGISLEPTASEWFGFKVNGDETYLRHDYMVLHNSGFEESMKYKKLTNAQRSGLSQIPNRRFTMWWSPTINRANVYVGFQVQLDLTGVFMHGKIPTLKISLIQIFRAHLWQKIHESVVMDLCQVFDQELEALQIETVQKETIHPRKSYKMNSSASDILLFSSYKWQISRPSLLTDNKDVLDGTTSSKYWLDIQLRWGDFDSHDIERYARAKYLDYSSDSQSIYPSPTGVLIALDLAYNLYSAYGVYFPGMKPLLQQAMAKIMKANPALYVLRERIRKGLQLYSSEPTEPYLNSSNYSELFSNQIIWFVDDTNVYRVTIHKTFEGNLTTKPINGCIFIFNPRTGQLFLKIIHTSVWAGQKRLGQLAKWKTAEEVAALVRSLPVEEQPKQVIVTRKGMLDPLEVHLLDFPNIVIKGSELQLPFQAAMKLEKFGDLILRATQPQMVLFNLYDDWLKSISSYTAFSRLILLLRALHVNQEKSKIILRPDRNTITESYHIWPTLSDDAWMAVEVALKDLILSDFGKRNSVNVASLTASEIRDIILGMEISAPSAQRQQMADIEKSTEAQSQVTALQTKTTNIHGDEIQVVTTTNYEQQTFASKSDWRIRAISATNLPLRTNNIFVGNDDVKDDAGAFTYVFPKNVLRTFIVSADLRTQVVAFLYGSSPADNRQVKEIKAVAWVPQRGTNTSVDLPTTLPKHDFLLKDLEPLGWIKTQTQELNHLSPADVTTQAKIMAVHPEWGPQSICVTCAFTPGSVSLNAWELTVAGFEWGRKNQDVTGQHQGFNPSMANRVQLLLSDRILGMTLVPEGGVWNYGIGLTQSWNEKIPYGMTLDKPESFWSPLHRPNAFLNFAAMEGDDAADVENSLE</sequence>
<dbReference type="Gene3D" id="3.30.43.40">
    <property type="entry name" value="Pre-mRNA-processing-splicing factor 8, U5-snRNA-binding domain"/>
    <property type="match status" value="1"/>
</dbReference>
<evidence type="ECO:0000313" key="10">
    <source>
        <dbReference type="Proteomes" id="UP000193986"/>
    </source>
</evidence>
<dbReference type="GO" id="GO:0030619">
    <property type="term" value="F:U1 snRNA binding"/>
    <property type="evidence" value="ECO:0007669"/>
    <property type="project" value="TreeGrafter"/>
</dbReference>
<dbReference type="InterPro" id="IPR004042">
    <property type="entry name" value="Intein_endonuc_central"/>
</dbReference>
<organism evidence="9 10">
    <name type="scientific">Naematelia encephala</name>
    <dbReference type="NCBI Taxonomy" id="71784"/>
    <lineage>
        <taxon>Eukaryota</taxon>
        <taxon>Fungi</taxon>
        <taxon>Dikarya</taxon>
        <taxon>Basidiomycota</taxon>
        <taxon>Agaricomycotina</taxon>
        <taxon>Tremellomycetes</taxon>
        <taxon>Tremellales</taxon>
        <taxon>Naemateliaceae</taxon>
        <taxon>Naematelia</taxon>
    </lineage>
</organism>
<name>A0A1Y2BCH3_9TREE</name>
<dbReference type="GO" id="GO:0030620">
    <property type="term" value="F:U2 snRNA binding"/>
    <property type="evidence" value="ECO:0007669"/>
    <property type="project" value="TreeGrafter"/>
</dbReference>
<evidence type="ECO:0000256" key="4">
    <source>
        <dbReference type="ARBA" id="ARBA00022884"/>
    </source>
</evidence>
<dbReference type="Gene3D" id="3.90.1570.40">
    <property type="match status" value="1"/>
</dbReference>
<dbReference type="Gene3D" id="3.10.28.10">
    <property type="entry name" value="Homing endonucleases"/>
    <property type="match status" value="1"/>
</dbReference>
<keyword evidence="4" id="KW-0694">RNA-binding</keyword>
<dbReference type="FunCoup" id="A0A1Y2BCH3">
    <property type="interactions" value="923"/>
</dbReference>
<dbReference type="PANTHER" id="PTHR11140">
    <property type="entry name" value="PRE-MRNA SPLICING FACTOR PRP8"/>
    <property type="match status" value="1"/>
</dbReference>
<dbReference type="InterPro" id="IPR012984">
    <property type="entry name" value="PROCT"/>
</dbReference>
<dbReference type="InterPro" id="IPR012592">
    <property type="entry name" value="PROCN"/>
</dbReference>
<feature type="region of interest" description="Disordered" evidence="7">
    <location>
        <begin position="1"/>
        <end position="33"/>
    </location>
</feature>
<dbReference type="FunFam" id="1.20.80.40:FF:000001">
    <property type="entry name" value="Pre-mRNA-processing-splicing factor 8"/>
    <property type="match status" value="1"/>
</dbReference>
<dbReference type="Pfam" id="PF12134">
    <property type="entry name" value="PRP8_domainIV"/>
    <property type="match status" value="1"/>
</dbReference>
<dbReference type="InterPro" id="IPR012337">
    <property type="entry name" value="RNaseH-like_sf"/>
</dbReference>